<keyword evidence="4" id="KW-0121">Carboxypeptidase</keyword>
<evidence type="ECO:0000313" key="5">
    <source>
        <dbReference type="Proteomes" id="UP000823928"/>
    </source>
</evidence>
<accession>A0A9D1EXW1</accession>
<dbReference type="EMBL" id="DVIU01000108">
    <property type="protein sequence ID" value="HIS35981.1"/>
    <property type="molecule type" value="Genomic_DNA"/>
</dbReference>
<evidence type="ECO:0000313" key="4">
    <source>
        <dbReference type="EMBL" id="HIS35981.1"/>
    </source>
</evidence>
<dbReference type="GO" id="GO:0006508">
    <property type="term" value="P:proteolysis"/>
    <property type="evidence" value="ECO:0007669"/>
    <property type="project" value="InterPro"/>
</dbReference>
<dbReference type="GO" id="GO:0009002">
    <property type="term" value="F:serine-type D-Ala-D-Ala carboxypeptidase activity"/>
    <property type="evidence" value="ECO:0007669"/>
    <property type="project" value="UniProtKB-EC"/>
</dbReference>
<dbReference type="Pfam" id="PF02113">
    <property type="entry name" value="Peptidase_S13"/>
    <property type="match status" value="1"/>
</dbReference>
<name>A0A9D1EXW1_9BACT</name>
<dbReference type="GO" id="GO:0000270">
    <property type="term" value="P:peptidoglycan metabolic process"/>
    <property type="evidence" value="ECO:0007669"/>
    <property type="project" value="TreeGrafter"/>
</dbReference>
<dbReference type="Gene3D" id="3.40.710.10">
    <property type="entry name" value="DD-peptidase/beta-lactamase superfamily"/>
    <property type="match status" value="2"/>
</dbReference>
<feature type="signal peptide" evidence="3">
    <location>
        <begin position="1"/>
        <end position="22"/>
    </location>
</feature>
<dbReference type="EC" id="3.4.16.4" evidence="4"/>
<dbReference type="PRINTS" id="PR00922">
    <property type="entry name" value="DADACBPTASE3"/>
</dbReference>
<feature type="chain" id="PRO_5038735128" evidence="3">
    <location>
        <begin position="23"/>
        <end position="453"/>
    </location>
</feature>
<evidence type="ECO:0000256" key="1">
    <source>
        <dbReference type="ARBA" id="ARBA00006096"/>
    </source>
</evidence>
<dbReference type="NCBIfam" id="TIGR00666">
    <property type="entry name" value="PBP4"/>
    <property type="match status" value="1"/>
</dbReference>
<evidence type="ECO:0000256" key="2">
    <source>
        <dbReference type="ARBA" id="ARBA00022801"/>
    </source>
</evidence>
<evidence type="ECO:0000256" key="3">
    <source>
        <dbReference type="SAM" id="SignalP"/>
    </source>
</evidence>
<dbReference type="InterPro" id="IPR012338">
    <property type="entry name" value="Beta-lactam/transpept-like"/>
</dbReference>
<sequence>MKKFLCILGLMVFVNLFMTVHAVDNINKAIANSKVKKDTISISVKDIETGKSVYELNQNRLISPASTQKIVTLAAAIDTLGPTYNFETSLYKNTNNELFLKLGADPYLREKDLTSLMNQAKAKKILEPKNIYIDDYIVDSVEWGEGWQWDDDLNSLMPKFGSYNLDGNLLYIFVAPTNNGAPANVYSKFFYPVTFMNLAVTDESKANNITFQRNNSISPDILTVKGSVSKIQYYTVPVPNLKRYFRLRLEDAIKDAKIEYYGKISQKKLPSDNVYLVASIKHPIKIAVGDILKNSNNMAAESVFKIAGGKYVNNTGSIAAAIKMFEAFCKKIGVNSDEIKIVDGSGVSKNNLMSADFMTNYLVALSQIPGFDLYKSILPTAGEGTLANRMLYFKDNLRAKTGTLADISAITGYLTSKSGKTYAFDIMINDAKTSPSDKKMLEEYILRAVYNYY</sequence>
<dbReference type="Gene3D" id="3.50.80.20">
    <property type="entry name" value="D-Ala-D-Ala carboxypeptidase C, peptidase S13"/>
    <property type="match status" value="1"/>
</dbReference>
<keyword evidence="3" id="KW-0732">Signal</keyword>
<proteinExistence type="inferred from homology"/>
<gene>
    <name evidence="4" type="primary">dacB</name>
    <name evidence="4" type="ORF">IAC10_05045</name>
</gene>
<protein>
    <submittedName>
        <fullName evidence="4">D-alanyl-D-alanine carboxypeptidase/D-alanyl-D-alanine-endopeptidase</fullName>
        <ecNumber evidence="4">3.4.16.4</ecNumber>
    </submittedName>
</protein>
<keyword evidence="2 4" id="KW-0378">Hydrolase</keyword>
<keyword evidence="4" id="KW-0645">Protease</keyword>
<dbReference type="InterPro" id="IPR000667">
    <property type="entry name" value="Peptidase_S13"/>
</dbReference>
<comment type="caution">
    <text evidence="4">The sequence shown here is derived from an EMBL/GenBank/DDBJ whole genome shotgun (WGS) entry which is preliminary data.</text>
</comment>
<dbReference type="PANTHER" id="PTHR30023">
    <property type="entry name" value="D-ALANYL-D-ALANINE CARBOXYPEPTIDASE"/>
    <property type="match status" value="1"/>
</dbReference>
<reference evidence="4" key="2">
    <citation type="journal article" date="2021" name="PeerJ">
        <title>Extensive microbial diversity within the chicken gut microbiome revealed by metagenomics and culture.</title>
        <authorList>
            <person name="Gilroy R."/>
            <person name="Ravi A."/>
            <person name="Getino M."/>
            <person name="Pursley I."/>
            <person name="Horton D.L."/>
            <person name="Alikhan N.F."/>
            <person name="Baker D."/>
            <person name="Gharbi K."/>
            <person name="Hall N."/>
            <person name="Watson M."/>
            <person name="Adriaenssens E.M."/>
            <person name="Foster-Nyarko E."/>
            <person name="Jarju S."/>
            <person name="Secka A."/>
            <person name="Antonio M."/>
            <person name="Oren A."/>
            <person name="Chaudhuri R.R."/>
            <person name="La Ragione R."/>
            <person name="Hildebrand F."/>
            <person name="Pallen M.J."/>
        </authorList>
    </citation>
    <scope>NUCLEOTIDE SEQUENCE</scope>
    <source>
        <strain evidence="4">6276</strain>
    </source>
</reference>
<reference evidence="4" key="1">
    <citation type="submission" date="2020-10" db="EMBL/GenBank/DDBJ databases">
        <authorList>
            <person name="Gilroy R."/>
        </authorList>
    </citation>
    <scope>NUCLEOTIDE SEQUENCE</scope>
    <source>
        <strain evidence="4">6276</strain>
    </source>
</reference>
<organism evidence="4 5">
    <name type="scientific">Candidatus Scatousia excrementigallinarum</name>
    <dbReference type="NCBI Taxonomy" id="2840935"/>
    <lineage>
        <taxon>Bacteria</taxon>
        <taxon>Candidatus Scatousia</taxon>
    </lineage>
</organism>
<comment type="similarity">
    <text evidence="1">Belongs to the peptidase S13 family.</text>
</comment>
<dbReference type="SUPFAM" id="SSF56601">
    <property type="entry name" value="beta-lactamase/transpeptidase-like"/>
    <property type="match status" value="1"/>
</dbReference>
<dbReference type="Proteomes" id="UP000823928">
    <property type="component" value="Unassembled WGS sequence"/>
</dbReference>
<dbReference type="PANTHER" id="PTHR30023:SF0">
    <property type="entry name" value="PENICILLIN-SENSITIVE CARBOXYPEPTIDASE A"/>
    <property type="match status" value="1"/>
</dbReference>
<dbReference type="AlphaFoldDB" id="A0A9D1EXW1"/>